<accession>A0ABX7QP38</accession>
<evidence type="ECO:0000313" key="3">
    <source>
        <dbReference type="Proteomes" id="UP000662770"/>
    </source>
</evidence>
<evidence type="ECO:0000256" key="1">
    <source>
        <dbReference type="SAM" id="Phobius"/>
    </source>
</evidence>
<name>A0ABX7QP38_9GAMM</name>
<organism evidence="2 3">
    <name type="scientific">Shewanella avicenniae</name>
    <dbReference type="NCBI Taxonomy" id="2814294"/>
    <lineage>
        <taxon>Bacteria</taxon>
        <taxon>Pseudomonadati</taxon>
        <taxon>Pseudomonadota</taxon>
        <taxon>Gammaproteobacteria</taxon>
        <taxon>Alteromonadales</taxon>
        <taxon>Shewanellaceae</taxon>
        <taxon>Shewanella</taxon>
    </lineage>
</organism>
<protein>
    <submittedName>
        <fullName evidence="2">Type II secretion system protein</fullName>
    </submittedName>
</protein>
<dbReference type="NCBIfam" id="TIGR02532">
    <property type="entry name" value="IV_pilin_GFxxxE"/>
    <property type="match status" value="1"/>
</dbReference>
<dbReference type="SUPFAM" id="SSF54523">
    <property type="entry name" value="Pili subunits"/>
    <property type="match status" value="1"/>
</dbReference>
<dbReference type="RefSeq" id="WP_207354473.1">
    <property type="nucleotide sequence ID" value="NZ_CP071503.1"/>
</dbReference>
<keyword evidence="1" id="KW-0472">Membrane</keyword>
<dbReference type="Pfam" id="PF07963">
    <property type="entry name" value="N_methyl"/>
    <property type="match status" value="1"/>
</dbReference>
<dbReference type="Gene3D" id="3.30.700.10">
    <property type="entry name" value="Glycoprotein, Type 4 Pilin"/>
    <property type="match status" value="1"/>
</dbReference>
<feature type="transmembrane region" description="Helical" evidence="1">
    <location>
        <begin position="12"/>
        <end position="33"/>
    </location>
</feature>
<keyword evidence="1" id="KW-0812">Transmembrane</keyword>
<proteinExistence type="predicted"/>
<keyword evidence="3" id="KW-1185">Reference proteome</keyword>
<dbReference type="Proteomes" id="UP000662770">
    <property type="component" value="Chromosome"/>
</dbReference>
<reference evidence="2 3" key="1">
    <citation type="submission" date="2021-03" db="EMBL/GenBank/DDBJ databases">
        <title>Novel species identification of genus Shewanella.</title>
        <authorList>
            <person name="Liu G."/>
            <person name="Zhang Q."/>
        </authorList>
    </citation>
    <scope>NUCLEOTIDE SEQUENCE [LARGE SCALE GENOMIC DNA]</scope>
    <source>
        <strain evidence="2 3">FJAT-51800</strain>
    </source>
</reference>
<keyword evidence="1" id="KW-1133">Transmembrane helix</keyword>
<evidence type="ECO:0000313" key="2">
    <source>
        <dbReference type="EMBL" id="QSX33239.1"/>
    </source>
</evidence>
<sequence length="155" mass="17073">MLKYQVFRCLRAFTLIELVVTILLLAIISVVVLPRFFGASSYSAFALRQEIIAELRRDQMLAFNNPDRCFRLNVDTVGYQLTHLTADCSGVIFNEPQQGFPRGAALTLADGRGVFSIGFDHLGRTTIGCAGDCLRVVADETLAIAIESQGYIHEG</sequence>
<dbReference type="EMBL" id="CP071503">
    <property type="protein sequence ID" value="QSX33239.1"/>
    <property type="molecule type" value="Genomic_DNA"/>
</dbReference>
<dbReference type="InterPro" id="IPR045584">
    <property type="entry name" value="Pilin-like"/>
</dbReference>
<dbReference type="InterPro" id="IPR012902">
    <property type="entry name" value="N_methyl_site"/>
</dbReference>
<gene>
    <name evidence="2" type="ORF">JYB87_16165</name>
</gene>